<dbReference type="KEGG" id="cvn:111115760"/>
<reference evidence="6" key="1">
    <citation type="submission" date="2025-08" db="UniProtKB">
        <authorList>
            <consortium name="RefSeq"/>
        </authorList>
    </citation>
    <scope>IDENTIFICATION</scope>
    <source>
        <tissue evidence="6">Whole sample</tissue>
    </source>
</reference>
<gene>
    <name evidence="6" type="primary">LOC111115760</name>
</gene>
<sequence length="317" mass="34114">MAVLQFTVWALVITFTKGVPWEPATLFSLRCPYGKHYKEIGNQPNCNLLGVDCAEGYFCSGDTQDQNGYCCKTRNPCPNGAPYHVGGDAPPCLSGDFRCPAGFTCVGSAYTSSVCCPATGHIGPYPSNPAVGCVADGRLYQPGEVFYNRAGDRCTCRRTGTASCEQSHDHLPSSSGTGYCSALGRRYYPGQRFVAADGCNECTCLPTGQVDCTSYPCASFATDRRHGTPGQLYCTFETIHYSRGQTFTSSDGCQQCTCGNHGRVSCQARPCNRLPGNIGIPRNLGIEGFHDNTGIQLPLQPRPVTGIDHGHDHGHRH</sequence>
<dbReference type="GeneID" id="111115760"/>
<keyword evidence="2" id="KW-0964">Secreted</keyword>
<dbReference type="SMART" id="SM00289">
    <property type="entry name" value="WR1"/>
    <property type="match status" value="2"/>
</dbReference>
<protein>
    <submittedName>
        <fullName evidence="6">von Willebrand factor C and EGF domain-containing protein-like</fullName>
    </submittedName>
</protein>
<keyword evidence="3 4" id="KW-0732">Signal</keyword>
<evidence type="ECO:0000256" key="3">
    <source>
        <dbReference type="ARBA" id="ARBA00022729"/>
    </source>
</evidence>
<evidence type="ECO:0000256" key="4">
    <source>
        <dbReference type="SAM" id="SignalP"/>
    </source>
</evidence>
<feature type="chain" id="PRO_5034041270" evidence="4">
    <location>
        <begin position="19"/>
        <end position="317"/>
    </location>
</feature>
<proteinExistence type="predicted"/>
<organism evidence="5 6">
    <name type="scientific">Crassostrea virginica</name>
    <name type="common">Eastern oyster</name>
    <dbReference type="NCBI Taxonomy" id="6565"/>
    <lineage>
        <taxon>Eukaryota</taxon>
        <taxon>Metazoa</taxon>
        <taxon>Spiralia</taxon>
        <taxon>Lophotrochozoa</taxon>
        <taxon>Mollusca</taxon>
        <taxon>Bivalvia</taxon>
        <taxon>Autobranchia</taxon>
        <taxon>Pteriomorphia</taxon>
        <taxon>Ostreida</taxon>
        <taxon>Ostreoidea</taxon>
        <taxon>Ostreidae</taxon>
        <taxon>Crassostrea</taxon>
    </lineage>
</organism>
<dbReference type="PANTHER" id="PTHR46698">
    <property type="entry name" value="CROSSVEINLESS 2"/>
    <property type="match status" value="1"/>
</dbReference>
<dbReference type="Gene3D" id="2.10.70.10">
    <property type="entry name" value="Complement Module, domain 1"/>
    <property type="match status" value="1"/>
</dbReference>
<keyword evidence="5" id="KW-1185">Reference proteome</keyword>
<evidence type="ECO:0000256" key="2">
    <source>
        <dbReference type="ARBA" id="ARBA00022525"/>
    </source>
</evidence>
<dbReference type="SUPFAM" id="SSF57603">
    <property type="entry name" value="FnI-like domain"/>
    <property type="match status" value="2"/>
</dbReference>
<evidence type="ECO:0000256" key="1">
    <source>
        <dbReference type="ARBA" id="ARBA00004613"/>
    </source>
</evidence>
<feature type="signal peptide" evidence="4">
    <location>
        <begin position="1"/>
        <end position="18"/>
    </location>
</feature>
<dbReference type="AlphaFoldDB" id="A0A8B8C3Z3"/>
<name>A0A8B8C3Z3_CRAVI</name>
<dbReference type="Proteomes" id="UP000694844">
    <property type="component" value="Chromosome 9"/>
</dbReference>
<evidence type="ECO:0000313" key="5">
    <source>
        <dbReference type="Proteomes" id="UP000694844"/>
    </source>
</evidence>
<dbReference type="OrthoDB" id="8045763at2759"/>
<accession>A0A8B8C3Z3</accession>
<dbReference type="InterPro" id="IPR006150">
    <property type="entry name" value="Cys_repeat_1"/>
</dbReference>
<dbReference type="GO" id="GO:0005576">
    <property type="term" value="C:extracellular region"/>
    <property type="evidence" value="ECO:0007669"/>
    <property type="project" value="UniProtKB-SubCell"/>
</dbReference>
<dbReference type="RefSeq" id="XP_022310310.1">
    <property type="nucleotide sequence ID" value="XM_022454602.1"/>
</dbReference>
<comment type="subcellular location">
    <subcellularLocation>
        <location evidence="1">Secreted</location>
    </subcellularLocation>
</comment>
<dbReference type="PANTHER" id="PTHR46698:SF4">
    <property type="entry name" value="CROSSVEINLESS 2"/>
    <property type="match status" value="1"/>
</dbReference>
<dbReference type="InterPro" id="IPR052424">
    <property type="entry name" value="Kielin_Chordin-BMP_Reg"/>
</dbReference>
<evidence type="ECO:0000313" key="6">
    <source>
        <dbReference type="RefSeq" id="XP_022310310.1"/>
    </source>
</evidence>